<dbReference type="Pfam" id="PF24038">
    <property type="entry name" value="DUF7347"/>
    <property type="match status" value="1"/>
</dbReference>
<feature type="domain" description="DUF7351" evidence="2">
    <location>
        <begin position="116"/>
        <end position="290"/>
    </location>
</feature>
<name>A0ABD6DLW7_9EURY</name>
<feature type="domain" description="DUF7347" evidence="1">
    <location>
        <begin position="17"/>
        <end position="99"/>
    </location>
</feature>
<evidence type="ECO:0000259" key="1">
    <source>
        <dbReference type="Pfam" id="PF24038"/>
    </source>
</evidence>
<dbReference type="Pfam" id="PF24042">
    <property type="entry name" value="DUF7351"/>
    <property type="match status" value="1"/>
</dbReference>
<dbReference type="InterPro" id="IPR055775">
    <property type="entry name" value="DUF7351"/>
</dbReference>
<organism evidence="3 4">
    <name type="scientific">Haloarchaeobius litoreus</name>
    <dbReference type="NCBI Taxonomy" id="755306"/>
    <lineage>
        <taxon>Archaea</taxon>
        <taxon>Methanobacteriati</taxon>
        <taxon>Methanobacteriota</taxon>
        <taxon>Stenosarchaea group</taxon>
        <taxon>Halobacteria</taxon>
        <taxon>Halobacteriales</taxon>
        <taxon>Halorubellaceae</taxon>
        <taxon>Haloarchaeobius</taxon>
    </lineage>
</organism>
<evidence type="ECO:0000313" key="4">
    <source>
        <dbReference type="Proteomes" id="UP001597034"/>
    </source>
</evidence>
<dbReference type="AlphaFoldDB" id="A0ABD6DLW7"/>
<comment type="caution">
    <text evidence="3">The sequence shown here is derived from an EMBL/GenBank/DDBJ whole genome shotgun (WGS) entry which is preliminary data.</text>
</comment>
<dbReference type="RefSeq" id="WP_256400631.1">
    <property type="nucleotide sequence ID" value="NZ_JANHJR010000003.1"/>
</dbReference>
<sequence>MPTEEADTDDEEPTLPPTEAFRLLSDGTRLQTLQGLVELTDAAGYGSDPVSFSALHAQVDTDDSAHFNYHLQELRDRFVEHTGDGYRARYPARKVVRAIRAGTFTERAALADEPIDGSCPQCGDADLRVSYADEKLHVRCAACETGLTSNDFPPGGFAERSLDDVLFAFDRLVRHRVSFATDGVCPECTARMDGHVTTDIPPEWGYEALPAFDCVRCDFSVLPSFGMLLLDHPDVVAFHRNRGEDLREPPFWELALCVSDRYTTIESREPWRVTVRVPGEEGELVASVEGADVVDVLAE</sequence>
<evidence type="ECO:0000259" key="2">
    <source>
        <dbReference type="Pfam" id="PF24042"/>
    </source>
</evidence>
<dbReference type="Proteomes" id="UP001597034">
    <property type="component" value="Unassembled WGS sequence"/>
</dbReference>
<accession>A0ABD6DLW7</accession>
<reference evidence="3 4" key="1">
    <citation type="journal article" date="2019" name="Int. J. Syst. Evol. Microbiol.">
        <title>The Global Catalogue of Microorganisms (GCM) 10K type strain sequencing project: providing services to taxonomists for standard genome sequencing and annotation.</title>
        <authorList>
            <consortium name="The Broad Institute Genomics Platform"/>
            <consortium name="The Broad Institute Genome Sequencing Center for Infectious Disease"/>
            <person name="Wu L."/>
            <person name="Ma J."/>
        </authorList>
    </citation>
    <scope>NUCLEOTIDE SEQUENCE [LARGE SCALE GENOMIC DNA]</scope>
    <source>
        <strain evidence="3 4">CGMCC 1.10390</strain>
    </source>
</reference>
<protein>
    <submittedName>
        <fullName evidence="3">Helix-turn-helix domain-containing protein</fullName>
    </submittedName>
</protein>
<gene>
    <name evidence="3" type="ORF">ACFSBL_16605</name>
</gene>
<proteinExistence type="predicted"/>
<dbReference type="InterPro" id="IPR055771">
    <property type="entry name" value="DUF7347"/>
</dbReference>
<evidence type="ECO:0000313" key="3">
    <source>
        <dbReference type="EMBL" id="MFD1647310.1"/>
    </source>
</evidence>
<keyword evidence="4" id="KW-1185">Reference proteome</keyword>
<dbReference type="EMBL" id="JBHUDO010000003">
    <property type="protein sequence ID" value="MFD1647310.1"/>
    <property type="molecule type" value="Genomic_DNA"/>
</dbReference>